<organism evidence="1 2">
    <name type="scientific">Desulfonatronospira thiodismutans ASO3-1</name>
    <dbReference type="NCBI Taxonomy" id="555779"/>
    <lineage>
        <taxon>Bacteria</taxon>
        <taxon>Pseudomonadati</taxon>
        <taxon>Thermodesulfobacteriota</taxon>
        <taxon>Desulfovibrionia</taxon>
        <taxon>Desulfovibrionales</taxon>
        <taxon>Desulfonatronovibrionaceae</taxon>
        <taxon>Desulfonatronospira</taxon>
    </lineage>
</organism>
<dbReference type="EMBL" id="ACJN02000002">
    <property type="protein sequence ID" value="EFI35165.1"/>
    <property type="molecule type" value="Genomic_DNA"/>
</dbReference>
<comment type="caution">
    <text evidence="1">The sequence shown here is derived from an EMBL/GenBank/DDBJ whole genome shotgun (WGS) entry which is preliminary data.</text>
</comment>
<reference evidence="1" key="1">
    <citation type="submission" date="2010-05" db="EMBL/GenBank/DDBJ databases">
        <title>The draft genome of Desulfonatronospira thiodismutans ASO3-1.</title>
        <authorList>
            <consortium name="US DOE Joint Genome Institute (JGI-PGF)"/>
            <person name="Lucas S."/>
            <person name="Copeland A."/>
            <person name="Lapidus A."/>
            <person name="Cheng J.-F."/>
            <person name="Bruce D."/>
            <person name="Goodwin L."/>
            <person name="Pitluck S."/>
            <person name="Chertkov O."/>
            <person name="Brettin T."/>
            <person name="Detter J.C."/>
            <person name="Han C."/>
            <person name="Land M.L."/>
            <person name="Hauser L."/>
            <person name="Kyrpides N."/>
            <person name="Mikhailova N."/>
            <person name="Muyzer G."/>
            <person name="Woyke T."/>
        </authorList>
    </citation>
    <scope>NUCLEOTIDE SEQUENCE [LARGE SCALE GENOMIC DNA]</scope>
    <source>
        <strain evidence="1">ASO3-1</strain>
    </source>
</reference>
<dbReference type="RefSeq" id="WP_008870479.1">
    <property type="nucleotide sequence ID" value="NZ_ACJN02000002.1"/>
</dbReference>
<dbReference type="OrthoDB" id="5459240at2"/>
<dbReference type="Proteomes" id="UP000005496">
    <property type="component" value="Unassembled WGS sequence"/>
</dbReference>
<dbReference type="SUPFAM" id="SSF52833">
    <property type="entry name" value="Thioredoxin-like"/>
    <property type="match status" value="1"/>
</dbReference>
<sequence>MQALKEDRHGLDSRLKVLAFEIESPRNLPSWAAGVRGVPTFIIFKDGQEVDRLVATGRDDIVARLSEWIKANA</sequence>
<name>D6SQY9_9BACT</name>
<dbReference type="CDD" id="cd02947">
    <property type="entry name" value="TRX_family"/>
    <property type="match status" value="1"/>
</dbReference>
<dbReference type="AlphaFoldDB" id="D6SQY9"/>
<accession>D6SQY9</accession>
<evidence type="ECO:0000313" key="2">
    <source>
        <dbReference type="Proteomes" id="UP000005496"/>
    </source>
</evidence>
<protein>
    <submittedName>
        <fullName evidence="1">Thioredoxin domain protein</fullName>
    </submittedName>
</protein>
<keyword evidence="2" id="KW-1185">Reference proteome</keyword>
<proteinExistence type="predicted"/>
<evidence type="ECO:0000313" key="1">
    <source>
        <dbReference type="EMBL" id="EFI35165.1"/>
    </source>
</evidence>
<dbReference type="Gene3D" id="3.40.30.10">
    <property type="entry name" value="Glutaredoxin"/>
    <property type="match status" value="1"/>
</dbReference>
<dbReference type="InterPro" id="IPR036249">
    <property type="entry name" value="Thioredoxin-like_sf"/>
</dbReference>
<gene>
    <name evidence="1" type="ORF">Dthio_PD2563</name>
</gene>